<comment type="caution">
    <text evidence="3">The sequence shown here is derived from an EMBL/GenBank/DDBJ whole genome shotgun (WGS) entry which is preliminary data.</text>
</comment>
<evidence type="ECO:0000256" key="1">
    <source>
        <dbReference type="ARBA" id="ARBA00023125"/>
    </source>
</evidence>
<sequence>MHVPDLPGGSVADRLQAARKLKGLSQLQLAQRMNFSTSLVKKVEQGTKPPSAAFVAGAARVLGVKVATLYGTRENEVLDEPSQQSTGIADLRSALDAYDDPRPEGDSLTLDAVTARLAAASDRVLALRHAEVLSELPNLLHHLYVLAAEPGHAGELARAALHDAYRMSATVAGRFRQADLAAIASERHVQLAPRTGDSLRIAISAYHRSTRYLQHGDYRNGLRLLDRARAHVGAGSTDRAVAIQLDLRAAILAARAGDPAEADDYLGEARAFADEFAPPAVPYYGVDASATNIVVHWCATPVENYNGTEAVRRASTVTVADPRRPERVGHHHIDMARAWMLHGDRGKTLDELNAARRVAPNATRHHPSVTETVRALATAERRTTDSLAGFAQWAGIRL</sequence>
<proteinExistence type="predicted"/>
<evidence type="ECO:0000313" key="3">
    <source>
        <dbReference type="EMBL" id="PKW00238.1"/>
    </source>
</evidence>
<dbReference type="InterPro" id="IPR001387">
    <property type="entry name" value="Cro/C1-type_HTH"/>
</dbReference>
<dbReference type="AlphaFoldDB" id="A0A2N3X2A2"/>
<dbReference type="InterPro" id="IPR050807">
    <property type="entry name" value="TransReg_Diox_bact_type"/>
</dbReference>
<dbReference type="Pfam" id="PF13560">
    <property type="entry name" value="HTH_31"/>
    <property type="match status" value="1"/>
</dbReference>
<dbReference type="Proteomes" id="UP000233750">
    <property type="component" value="Unassembled WGS sequence"/>
</dbReference>
<dbReference type="PROSITE" id="PS50943">
    <property type="entry name" value="HTH_CROC1"/>
    <property type="match status" value="1"/>
</dbReference>
<evidence type="ECO:0000313" key="4">
    <source>
        <dbReference type="Proteomes" id="UP000233750"/>
    </source>
</evidence>
<dbReference type="GO" id="GO:0005829">
    <property type="term" value="C:cytosol"/>
    <property type="evidence" value="ECO:0007669"/>
    <property type="project" value="TreeGrafter"/>
</dbReference>
<dbReference type="GO" id="GO:0003700">
    <property type="term" value="F:DNA-binding transcription factor activity"/>
    <property type="evidence" value="ECO:0007669"/>
    <property type="project" value="TreeGrafter"/>
</dbReference>
<reference evidence="3 4" key="1">
    <citation type="submission" date="2017-12" db="EMBL/GenBank/DDBJ databases">
        <title>Sequencing the genomes of 1000 Actinobacteria strains.</title>
        <authorList>
            <person name="Klenk H.-P."/>
        </authorList>
    </citation>
    <scope>NUCLEOTIDE SEQUENCE [LARGE SCALE GENOMIC DNA]</scope>
    <source>
        <strain evidence="3 4">DSM 45165</strain>
    </source>
</reference>
<evidence type="ECO:0000259" key="2">
    <source>
        <dbReference type="PROSITE" id="PS50943"/>
    </source>
</evidence>
<dbReference type="Gene3D" id="1.10.260.40">
    <property type="entry name" value="lambda repressor-like DNA-binding domains"/>
    <property type="match status" value="1"/>
</dbReference>
<dbReference type="PANTHER" id="PTHR46797">
    <property type="entry name" value="HTH-TYPE TRANSCRIPTIONAL REGULATOR"/>
    <property type="match status" value="1"/>
</dbReference>
<dbReference type="InterPro" id="IPR010982">
    <property type="entry name" value="Lambda_DNA-bd_dom_sf"/>
</dbReference>
<dbReference type="CDD" id="cd00093">
    <property type="entry name" value="HTH_XRE"/>
    <property type="match status" value="1"/>
</dbReference>
<feature type="domain" description="HTH cro/C1-type" evidence="2">
    <location>
        <begin position="15"/>
        <end position="69"/>
    </location>
</feature>
<dbReference type="RefSeq" id="WP_101433932.1">
    <property type="nucleotide sequence ID" value="NZ_PJMY01000001.1"/>
</dbReference>
<dbReference type="SUPFAM" id="SSF47413">
    <property type="entry name" value="lambda repressor-like DNA-binding domains"/>
    <property type="match status" value="1"/>
</dbReference>
<keyword evidence="4" id="KW-1185">Reference proteome</keyword>
<dbReference type="GO" id="GO:0003677">
    <property type="term" value="F:DNA binding"/>
    <property type="evidence" value="ECO:0007669"/>
    <property type="project" value="UniProtKB-KW"/>
</dbReference>
<dbReference type="EMBL" id="PJMY01000001">
    <property type="protein sequence ID" value="PKW00238.1"/>
    <property type="molecule type" value="Genomic_DNA"/>
</dbReference>
<dbReference type="SMART" id="SM00530">
    <property type="entry name" value="HTH_XRE"/>
    <property type="match status" value="1"/>
</dbReference>
<dbReference type="PANTHER" id="PTHR46797:SF1">
    <property type="entry name" value="METHYLPHOSPHONATE SYNTHASE"/>
    <property type="match status" value="1"/>
</dbReference>
<name>A0A2N3X2A2_9PSEU</name>
<protein>
    <submittedName>
        <fullName evidence="3">Transcriptional regulator with XRE-family HTH domain</fullName>
    </submittedName>
</protein>
<organism evidence="3 4">
    <name type="scientific">Amycolatopsis echigonensis</name>
    <dbReference type="NCBI Taxonomy" id="2576905"/>
    <lineage>
        <taxon>Bacteria</taxon>
        <taxon>Bacillati</taxon>
        <taxon>Actinomycetota</taxon>
        <taxon>Actinomycetes</taxon>
        <taxon>Pseudonocardiales</taxon>
        <taxon>Pseudonocardiaceae</taxon>
        <taxon>Amycolatopsis</taxon>
    </lineage>
</organism>
<dbReference type="OrthoDB" id="3420984at2"/>
<accession>A0A2N3X2A2</accession>
<gene>
    <name evidence="3" type="ORF">ATK30_0331</name>
</gene>
<keyword evidence="1" id="KW-0238">DNA-binding</keyword>